<reference evidence="2" key="1">
    <citation type="journal article" date="2010" name="Science">
        <title>Plasticity of animal genome architecture unmasked by rapid evolution of a pelagic tunicate.</title>
        <authorList>
            <person name="Denoeud F."/>
            <person name="Henriet S."/>
            <person name="Mungpakdee S."/>
            <person name="Aury J.M."/>
            <person name="Da Silva C."/>
            <person name="Brinkmann H."/>
            <person name="Mikhaleva J."/>
            <person name="Olsen L.C."/>
            <person name="Jubin C."/>
            <person name="Canestro C."/>
            <person name="Bouquet J.M."/>
            <person name="Danks G."/>
            <person name="Poulain J."/>
            <person name="Campsteijn C."/>
            <person name="Adamski M."/>
            <person name="Cross I."/>
            <person name="Yadetie F."/>
            <person name="Muffato M."/>
            <person name="Louis A."/>
            <person name="Butcher S."/>
            <person name="Tsagkogeorga G."/>
            <person name="Konrad A."/>
            <person name="Singh S."/>
            <person name="Jensen M.F."/>
            <person name="Cong E.H."/>
            <person name="Eikeseth-Otteraa H."/>
            <person name="Noel B."/>
            <person name="Anthouard V."/>
            <person name="Porcel B.M."/>
            <person name="Kachouri-Lafond R."/>
            <person name="Nishino A."/>
            <person name="Ugolini M."/>
            <person name="Chourrout P."/>
            <person name="Nishida H."/>
            <person name="Aasland R."/>
            <person name="Huzurbazar S."/>
            <person name="Westhof E."/>
            <person name="Delsuc F."/>
            <person name="Lehrach H."/>
            <person name="Reinhardt R."/>
            <person name="Weissenbach J."/>
            <person name="Roy S.W."/>
            <person name="Artiguenave F."/>
            <person name="Postlethwait J.H."/>
            <person name="Manak J.R."/>
            <person name="Thompson E.M."/>
            <person name="Jaillon O."/>
            <person name="Du Pasquier L."/>
            <person name="Boudinot P."/>
            <person name="Liberles D.A."/>
            <person name="Volff J.N."/>
            <person name="Philippe H."/>
            <person name="Lenhard B."/>
            <person name="Roest Crollius H."/>
            <person name="Wincker P."/>
            <person name="Chourrout D."/>
        </authorList>
    </citation>
    <scope>NUCLEOTIDE SEQUENCE [LARGE SCALE GENOMIC DNA]</scope>
</reference>
<feature type="transmembrane region" description="Helical" evidence="1">
    <location>
        <begin position="38"/>
        <end position="55"/>
    </location>
</feature>
<keyword evidence="1" id="KW-1133">Transmembrane helix</keyword>
<sequence>MLSKLARPTLARRSLMEFSWQSNYNVAVNRGNMRVKNFGWYGQIVMMMIAPVLVYKIPMTTCGQNFQIWRHQKAWKSYGIHRIED</sequence>
<dbReference type="EMBL" id="FN654524">
    <property type="protein sequence ID" value="CBY34600.1"/>
    <property type="molecule type" value="Genomic_DNA"/>
</dbReference>
<evidence type="ECO:0000313" key="2">
    <source>
        <dbReference type="EMBL" id="CBY22116.1"/>
    </source>
</evidence>
<evidence type="ECO:0000313" key="3">
    <source>
        <dbReference type="EMBL" id="CBY34600.1"/>
    </source>
</evidence>
<keyword evidence="4" id="KW-1185">Reference proteome</keyword>
<evidence type="ECO:0000313" key="4">
    <source>
        <dbReference type="Proteomes" id="UP000001307"/>
    </source>
</evidence>
<dbReference type="AlphaFoldDB" id="E4WXM3"/>
<keyword evidence="1" id="KW-0472">Membrane</keyword>
<name>E4WXM3_OIKDI</name>
<dbReference type="Proteomes" id="UP000001307">
    <property type="component" value="Unassembled WGS sequence"/>
</dbReference>
<gene>
    <name evidence="2" type="ORF">GSOID_T00011660001</name>
    <name evidence="3" type="ORF">GSOID_T00024628001</name>
</gene>
<protein>
    <submittedName>
        <fullName evidence="2">Uncharacterized protein</fullName>
    </submittedName>
</protein>
<proteinExistence type="predicted"/>
<evidence type="ECO:0000256" key="1">
    <source>
        <dbReference type="SAM" id="Phobius"/>
    </source>
</evidence>
<keyword evidence="1" id="KW-0812">Transmembrane</keyword>
<dbReference type="EMBL" id="FN653018">
    <property type="protein sequence ID" value="CBY22116.1"/>
    <property type="molecule type" value="Genomic_DNA"/>
</dbReference>
<organism evidence="2">
    <name type="scientific">Oikopleura dioica</name>
    <name type="common">Tunicate</name>
    <dbReference type="NCBI Taxonomy" id="34765"/>
    <lineage>
        <taxon>Eukaryota</taxon>
        <taxon>Metazoa</taxon>
        <taxon>Chordata</taxon>
        <taxon>Tunicata</taxon>
        <taxon>Appendicularia</taxon>
        <taxon>Copelata</taxon>
        <taxon>Oikopleuridae</taxon>
        <taxon>Oikopleura</taxon>
    </lineage>
</organism>
<dbReference type="Proteomes" id="UP000011014">
    <property type="component" value="Unassembled WGS sequence"/>
</dbReference>
<dbReference type="InParanoid" id="E4WXM3"/>
<accession>E4WXM3</accession>
<dbReference type="OrthoDB" id="10272205at2759"/>